<dbReference type="InterPro" id="IPR056179">
    <property type="entry name" value="DHQS_C"/>
</dbReference>
<accession>A0ABU3E6R4</accession>
<feature type="domain" description="3-dehydroquinate synthase N-terminal" evidence="6">
    <location>
        <begin position="88"/>
        <end position="200"/>
    </location>
</feature>
<sequence length="395" mass="44655">MNTKISAQKTNIRQSFTLPVAYDVYFTEDLFAPANPTFKQVFSRKTEKKLKLLFVVDSGLLEKTPGLQEKIRTYCEDILQLEDLPDPIILPGGEESKNNLDHVTSVLDQINKYGISRHSFVVAIGGGAVLDAAGFAAGIAHRGVRLIRVPTTVLSQNDSGVGVKNGINWYNKKNFLGTFTPPFAVINDQQFLRTLEERDWRGGISEAVKVALIKDRNFFDWIKNDTERLVNRDNESMQYLIYRCAELHLKHISSGDAFETGSSRPLDFGHWAAHKLEQFTNYSLRHGEAVAIGIALDCVYSWKTGLIKKSTCDEVLQLLWNLGFRLYTPELLRSEGKEFEVLEGLQEFREHLGGDLTIMLLEEIGVGKEVHQIDQEKMKESILFLEKEDQKIGAS</sequence>
<keyword evidence="4" id="KW-0057">Aromatic amino acid biosynthesis</keyword>
<evidence type="ECO:0000256" key="4">
    <source>
        <dbReference type="ARBA" id="ARBA00023141"/>
    </source>
</evidence>
<comment type="caution">
    <text evidence="8">The sequence shown here is derived from an EMBL/GenBank/DDBJ whole genome shotgun (WGS) entry which is preliminary data.</text>
</comment>
<organism evidence="8 9">
    <name type="scientific">Autumnicola patrickiae</name>
    <dbReference type="NCBI Taxonomy" id="3075591"/>
    <lineage>
        <taxon>Bacteria</taxon>
        <taxon>Pseudomonadati</taxon>
        <taxon>Bacteroidota</taxon>
        <taxon>Flavobacteriia</taxon>
        <taxon>Flavobacteriales</taxon>
        <taxon>Flavobacteriaceae</taxon>
        <taxon>Autumnicola</taxon>
    </lineage>
</organism>
<protein>
    <submittedName>
        <fullName evidence="8">3-dehydroquinate synthase</fullName>
        <ecNumber evidence="8">4.2.3.4</ecNumber>
    </submittedName>
</protein>
<dbReference type="PANTHER" id="PTHR43622">
    <property type="entry name" value="3-DEHYDROQUINATE SYNTHASE"/>
    <property type="match status" value="1"/>
</dbReference>
<keyword evidence="3" id="KW-0520">NAD</keyword>
<dbReference type="Gene3D" id="1.20.1090.10">
    <property type="entry name" value="Dehydroquinate synthase-like - alpha domain"/>
    <property type="match status" value="1"/>
</dbReference>
<evidence type="ECO:0000259" key="6">
    <source>
        <dbReference type="Pfam" id="PF01761"/>
    </source>
</evidence>
<dbReference type="EC" id="4.2.3.4" evidence="8"/>
<feature type="domain" description="3-dehydroquinate synthase C-terminal" evidence="7">
    <location>
        <begin position="203"/>
        <end position="326"/>
    </location>
</feature>
<dbReference type="GO" id="GO:0003856">
    <property type="term" value="F:3-dehydroquinate synthase activity"/>
    <property type="evidence" value="ECO:0007669"/>
    <property type="project" value="UniProtKB-EC"/>
</dbReference>
<comment type="cofactor">
    <cofactor evidence="1">
        <name>NAD(+)</name>
        <dbReference type="ChEBI" id="CHEBI:57540"/>
    </cofactor>
</comment>
<keyword evidence="9" id="KW-1185">Reference proteome</keyword>
<dbReference type="Gene3D" id="3.40.50.1970">
    <property type="match status" value="1"/>
</dbReference>
<dbReference type="Proteomes" id="UP001261624">
    <property type="component" value="Unassembled WGS sequence"/>
</dbReference>
<proteinExistence type="predicted"/>
<dbReference type="SUPFAM" id="SSF56796">
    <property type="entry name" value="Dehydroquinate synthase-like"/>
    <property type="match status" value="1"/>
</dbReference>
<dbReference type="InterPro" id="IPR050071">
    <property type="entry name" value="Dehydroquinate_synthase"/>
</dbReference>
<evidence type="ECO:0000256" key="5">
    <source>
        <dbReference type="ARBA" id="ARBA00023239"/>
    </source>
</evidence>
<dbReference type="NCBIfam" id="NF004852">
    <property type="entry name" value="PRK06203.1"/>
    <property type="match status" value="1"/>
</dbReference>
<evidence type="ECO:0000256" key="3">
    <source>
        <dbReference type="ARBA" id="ARBA00023027"/>
    </source>
</evidence>
<dbReference type="InterPro" id="IPR030960">
    <property type="entry name" value="DHQS/DOIS_N"/>
</dbReference>
<evidence type="ECO:0000259" key="7">
    <source>
        <dbReference type="Pfam" id="PF24621"/>
    </source>
</evidence>
<reference evidence="8 9" key="1">
    <citation type="submission" date="2023-09" db="EMBL/GenBank/DDBJ databases">
        <authorList>
            <person name="Rey-Velasco X."/>
        </authorList>
    </citation>
    <scope>NUCLEOTIDE SEQUENCE [LARGE SCALE GENOMIC DNA]</scope>
    <source>
        <strain evidence="8 9">F188</strain>
    </source>
</reference>
<keyword evidence="5 8" id="KW-0456">Lyase</keyword>
<dbReference type="CDD" id="cd08198">
    <property type="entry name" value="DHQS-like"/>
    <property type="match status" value="1"/>
</dbReference>
<dbReference type="RefSeq" id="WP_265164183.1">
    <property type="nucleotide sequence ID" value="NZ_JAVRHM010000032.1"/>
</dbReference>
<evidence type="ECO:0000313" key="8">
    <source>
        <dbReference type="EMBL" id="MDT0691685.1"/>
    </source>
</evidence>
<dbReference type="Pfam" id="PF01761">
    <property type="entry name" value="DHQ_synthase"/>
    <property type="match status" value="1"/>
</dbReference>
<evidence type="ECO:0000313" key="9">
    <source>
        <dbReference type="Proteomes" id="UP001261624"/>
    </source>
</evidence>
<name>A0ABU3E6R4_9FLAO</name>
<evidence type="ECO:0000256" key="1">
    <source>
        <dbReference type="ARBA" id="ARBA00001911"/>
    </source>
</evidence>
<keyword evidence="2" id="KW-0028">Amino-acid biosynthesis</keyword>
<gene>
    <name evidence="8" type="ORF">RM549_17975</name>
</gene>
<dbReference type="Pfam" id="PF24621">
    <property type="entry name" value="DHQS_C"/>
    <property type="match status" value="1"/>
</dbReference>
<dbReference type="PANTHER" id="PTHR43622:SF7">
    <property type="entry name" value="3-DEHYDROQUINATE SYNTHASE, CHLOROPLASTIC"/>
    <property type="match status" value="1"/>
</dbReference>
<evidence type="ECO:0000256" key="2">
    <source>
        <dbReference type="ARBA" id="ARBA00022605"/>
    </source>
</evidence>
<dbReference type="EMBL" id="JAVRHM010000032">
    <property type="protein sequence ID" value="MDT0691685.1"/>
    <property type="molecule type" value="Genomic_DNA"/>
</dbReference>